<dbReference type="AlphaFoldDB" id="A0A0S6UBM2"/>
<evidence type="ECO:0000256" key="4">
    <source>
        <dbReference type="ARBA" id="ARBA00022801"/>
    </source>
</evidence>
<gene>
    <name evidence="7" type="ORF">MTY_0517</name>
</gene>
<accession>A0A0S6UBM2</accession>
<dbReference type="SUPFAM" id="SSF51556">
    <property type="entry name" value="Metallo-dependent hydrolases"/>
    <property type="match status" value="1"/>
</dbReference>
<keyword evidence="4 7" id="KW-0378">Hydrolase</keyword>
<protein>
    <submittedName>
        <fullName evidence="7">Dihydroorotase and related cyclic amidohydrolases</fullName>
    </submittedName>
</protein>
<dbReference type="EMBL" id="DF238840">
    <property type="protein sequence ID" value="GAF25187.1"/>
    <property type="molecule type" value="Genomic_DNA"/>
</dbReference>
<comment type="similarity">
    <text evidence="2">Belongs to the metallo-dependent hydrolases superfamily. Hydantoinase/dihydropyrimidinase family.</text>
</comment>
<comment type="cofactor">
    <cofactor evidence="1">
        <name>Zn(2+)</name>
        <dbReference type="ChEBI" id="CHEBI:29105"/>
    </cofactor>
</comment>
<comment type="PTM">
    <text evidence="5">Carbamylation allows a single lysine to coordinate two divalent metal cations.</text>
</comment>
<evidence type="ECO:0000259" key="6">
    <source>
        <dbReference type="Pfam" id="PF01979"/>
    </source>
</evidence>
<evidence type="ECO:0000313" key="7">
    <source>
        <dbReference type="EMBL" id="GAF25187.1"/>
    </source>
</evidence>
<feature type="modified residue" description="N6-carboxylysine" evidence="5">
    <location>
        <position position="150"/>
    </location>
</feature>
<evidence type="ECO:0000256" key="2">
    <source>
        <dbReference type="ARBA" id="ARBA00008829"/>
    </source>
</evidence>
<sequence>MDLLLKGGWVVTQERVEQADIAVEGEKIAAIGPDLEARAAAVRDVTGKYILPGAIDAHVHYQMPIGELLTADDWFTGTRLAACGGVTTVIDYAEPAGPAEPLTEALAKRLEEAREQACVDYGLHQVVLPGQEEDTGELAKVIEQGVTSFKVFTTYNQRLGYAAIGRLLKQARRLGALVTVHCEDHDLVTARRRELEATGQTDPAYHANSRPAAAEVKAIEEVILQAAAAGAPVYIVHVSTGGGAELIAAARARGQQVFGETCPHYLLLTEERYAGPDSRLFLMCPPLRTVKDNRILWQHLASGDLQVVATDHCSYSPEQKAVGTAFYNTPSGVPGTETLLPLLYSYGVRQGRLTLPQMVRVLATNPARLFGLYPRKGCLAPGSDADLVVFDPSQEVILKASDLHSAAAYTIFEGFALQGYVEATYLRGRLIYDLGRFLGRAGQGEFIPGKITVL</sequence>
<evidence type="ECO:0000256" key="3">
    <source>
        <dbReference type="ARBA" id="ARBA00022723"/>
    </source>
</evidence>
<dbReference type="Pfam" id="PF01979">
    <property type="entry name" value="Amidohydro_1"/>
    <property type="match status" value="1"/>
</dbReference>
<evidence type="ECO:0000256" key="1">
    <source>
        <dbReference type="ARBA" id="ARBA00001947"/>
    </source>
</evidence>
<dbReference type="PANTHER" id="PTHR11647:SF1">
    <property type="entry name" value="COLLAPSIN RESPONSE MEDIATOR PROTEIN"/>
    <property type="match status" value="1"/>
</dbReference>
<dbReference type="GO" id="GO:0046872">
    <property type="term" value="F:metal ion binding"/>
    <property type="evidence" value="ECO:0007669"/>
    <property type="project" value="UniProtKB-KW"/>
</dbReference>
<dbReference type="InterPro" id="IPR050378">
    <property type="entry name" value="Metallo-dep_Hydrolases_sf"/>
</dbReference>
<dbReference type="RefSeq" id="WP_025773241.1">
    <property type="nucleotide sequence ID" value="NZ_DF238840.1"/>
</dbReference>
<organism evidence="7">
    <name type="scientific">Moorella thermoacetica Y72</name>
    <dbReference type="NCBI Taxonomy" id="1325331"/>
    <lineage>
        <taxon>Bacteria</taxon>
        <taxon>Bacillati</taxon>
        <taxon>Bacillota</taxon>
        <taxon>Clostridia</taxon>
        <taxon>Neomoorellales</taxon>
        <taxon>Neomoorellaceae</taxon>
        <taxon>Neomoorella</taxon>
    </lineage>
</organism>
<reference evidence="7" key="1">
    <citation type="journal article" date="2014" name="Gene">
        <title>Genome-guided analysis of transformation efficiency and carbon dioxide assimilation by Moorella thermoacetica Y72.</title>
        <authorList>
            <person name="Tsukahara K."/>
            <person name="Kita A."/>
            <person name="Nakashimada Y."/>
            <person name="Hoshino T."/>
            <person name="Murakami K."/>
        </authorList>
    </citation>
    <scope>NUCLEOTIDE SEQUENCE [LARGE SCALE GENOMIC DNA]</scope>
    <source>
        <strain evidence="7">Y72</strain>
    </source>
</reference>
<dbReference type="NCBIfam" id="TIGR02033">
    <property type="entry name" value="D-hydantoinase"/>
    <property type="match status" value="1"/>
</dbReference>
<dbReference type="SUPFAM" id="SSF51338">
    <property type="entry name" value="Composite domain of metallo-dependent hydrolases"/>
    <property type="match status" value="1"/>
</dbReference>
<dbReference type="Gene3D" id="2.30.40.10">
    <property type="entry name" value="Urease, subunit C, domain 1"/>
    <property type="match status" value="1"/>
</dbReference>
<dbReference type="InterPro" id="IPR006680">
    <property type="entry name" value="Amidohydro-rel"/>
</dbReference>
<dbReference type="Proteomes" id="UP000063718">
    <property type="component" value="Unassembled WGS sequence"/>
</dbReference>
<dbReference type="PANTHER" id="PTHR11647">
    <property type="entry name" value="HYDRANTOINASE/DIHYDROPYRIMIDINASE FAMILY MEMBER"/>
    <property type="match status" value="1"/>
</dbReference>
<dbReference type="InterPro" id="IPR032466">
    <property type="entry name" value="Metal_Hydrolase"/>
</dbReference>
<dbReference type="GO" id="GO:0016812">
    <property type="term" value="F:hydrolase activity, acting on carbon-nitrogen (but not peptide) bonds, in cyclic amides"/>
    <property type="evidence" value="ECO:0007669"/>
    <property type="project" value="TreeGrafter"/>
</dbReference>
<feature type="domain" description="Amidohydrolase-related" evidence="6">
    <location>
        <begin position="49"/>
        <end position="430"/>
    </location>
</feature>
<dbReference type="GO" id="GO:0005829">
    <property type="term" value="C:cytosol"/>
    <property type="evidence" value="ECO:0007669"/>
    <property type="project" value="TreeGrafter"/>
</dbReference>
<name>A0A0S6UBM2_NEOTH</name>
<evidence type="ECO:0000256" key="5">
    <source>
        <dbReference type="PIRSR" id="PIRSR611778-50"/>
    </source>
</evidence>
<dbReference type="FunFam" id="3.20.20.140:FF:000174">
    <property type="entry name" value="Dihydropyrimidinase-related protein 2"/>
    <property type="match status" value="1"/>
</dbReference>
<dbReference type="CDD" id="cd01314">
    <property type="entry name" value="D-HYD"/>
    <property type="match status" value="1"/>
</dbReference>
<dbReference type="InterPro" id="IPR011059">
    <property type="entry name" value="Metal-dep_hydrolase_composite"/>
</dbReference>
<dbReference type="Gene3D" id="3.20.20.140">
    <property type="entry name" value="Metal-dependent hydrolases"/>
    <property type="match status" value="1"/>
</dbReference>
<proteinExistence type="inferred from homology"/>
<dbReference type="InterPro" id="IPR011778">
    <property type="entry name" value="Hydantoinase/dihydroPyrase"/>
</dbReference>
<keyword evidence="3" id="KW-0479">Metal-binding</keyword>